<dbReference type="InterPro" id="IPR006311">
    <property type="entry name" value="TAT_signal"/>
</dbReference>
<dbReference type="InterPro" id="IPR017767">
    <property type="entry name" value="PC-PLC"/>
</dbReference>
<dbReference type="GO" id="GO:0016042">
    <property type="term" value="P:lipid catabolic process"/>
    <property type="evidence" value="ECO:0007669"/>
    <property type="project" value="InterPro"/>
</dbReference>
<sequence length="704" mass="77357">MTNQNRREFLRAAAQTAGAAAALNIVPLGIRQALAIPANNRHGSIEDIEHIVVLMQENRSFDHYFGTLRGVRGFGDKRAVRLPNGKTVYHQPIAAGAGEVLPFHPGASNLGMQFLQDLPHDWTSGQGAFNGGRYDQWVPYKGTTTMAYLKRDDIPFHYQLADAFTICDAYHCSTNTSTDPNRYYMWTGYVGNDGTGGGPVIDNAEAGYGWSTFPEVLERAGISWKIYQDVGTGLDAKGSWGWTQDAYIGNYGDNSLLYFTQYQNAQPGSPLYEKARRGTNAAAGEDYFAMLRKDVQAGTLPQVSWIVAPEAFSEHPNWPANYGAWYVDQVLQVLTSNPDVWSKTALLINYDENDGFFDHIVPPFPPMSSANGLSTVDTSAEIFPGSQKYAAGPYGLGARVPMLVVSPWSRGGWVCSETFDHTSVIRFIQKRFGRAHRLDEPNISPWRRAICGDLTSAFDFRNPNSRVPSLPSTATYAPTDKARHPDYVPVPPVVSTMPKQEPGVRPARALPYELFVRTQADASGRAVAFDFVNTGAAGAVFLLYRNGSADAPRTYTVESNKRLADRVSTQADGRYDFVVHGPNGFLRHIAGKAAGSSHSWWSREEALPEIAEGYDVANGNLQLRLKNLGSGPCTFKIENAYDASKNVTRKVAGGETAQVYLDLRASHGWYDVRVTVDTDSTFERRLAGHVETGQDSMSDPALAD</sequence>
<dbReference type="InterPro" id="IPR017850">
    <property type="entry name" value="Alkaline_phosphatase_core_sf"/>
</dbReference>
<protein>
    <recommendedName>
        <fullName evidence="2">phospholipase C</fullName>
        <ecNumber evidence="2">3.1.4.3</ecNumber>
    </recommendedName>
</protein>
<comment type="similarity">
    <text evidence="1">Belongs to the bacterial phospholipase C family.</text>
</comment>
<evidence type="ECO:0000313" key="5">
    <source>
        <dbReference type="EMBL" id="SAL30431.1"/>
    </source>
</evidence>
<organism evidence="5 6">
    <name type="scientific">Caballeronia concitans</name>
    <dbReference type="NCBI Taxonomy" id="1777133"/>
    <lineage>
        <taxon>Bacteria</taxon>
        <taxon>Pseudomonadati</taxon>
        <taxon>Pseudomonadota</taxon>
        <taxon>Betaproteobacteria</taxon>
        <taxon>Burkholderiales</taxon>
        <taxon>Burkholderiaceae</taxon>
        <taxon>Caballeronia</taxon>
    </lineage>
</organism>
<dbReference type="CDD" id="cd16014">
    <property type="entry name" value="PLC"/>
    <property type="match status" value="1"/>
</dbReference>
<evidence type="ECO:0000259" key="4">
    <source>
        <dbReference type="Pfam" id="PF05506"/>
    </source>
</evidence>
<feature type="domain" description="Bacterial phospholipase C C-terminal" evidence="4">
    <location>
        <begin position="506"/>
        <end position="592"/>
    </location>
</feature>
<comment type="caution">
    <text evidence="5">The sequence shown here is derived from an EMBL/GenBank/DDBJ whole genome shotgun (WGS) entry which is preliminary data.</text>
</comment>
<dbReference type="RefSeq" id="WP_040052444.1">
    <property type="nucleotide sequence ID" value="NZ_FCNV02000004.1"/>
</dbReference>
<feature type="domain" description="Bacterial phospholipase C C-terminal" evidence="4">
    <location>
        <begin position="608"/>
        <end position="689"/>
    </location>
</feature>
<dbReference type="Gene3D" id="3.40.720.10">
    <property type="entry name" value="Alkaline Phosphatase, subunit A"/>
    <property type="match status" value="2"/>
</dbReference>
<dbReference type="PROSITE" id="PS51318">
    <property type="entry name" value="TAT"/>
    <property type="match status" value="1"/>
</dbReference>
<accession>A0A658QX13</accession>
<evidence type="ECO:0000256" key="3">
    <source>
        <dbReference type="ARBA" id="ARBA00022801"/>
    </source>
</evidence>
<dbReference type="InterPro" id="IPR007312">
    <property type="entry name" value="Phosphoesterase"/>
</dbReference>
<dbReference type="Pfam" id="PF04185">
    <property type="entry name" value="Phosphoesterase"/>
    <property type="match status" value="1"/>
</dbReference>
<gene>
    <name evidence="5" type="ORF">AWB72_02580</name>
</gene>
<dbReference type="NCBIfam" id="TIGR03396">
    <property type="entry name" value="PC_PLC"/>
    <property type="match status" value="1"/>
</dbReference>
<dbReference type="EC" id="3.1.4.3" evidence="2"/>
<dbReference type="Pfam" id="PF05506">
    <property type="entry name" value="PLipase_C_C"/>
    <property type="match status" value="2"/>
</dbReference>
<dbReference type="OrthoDB" id="980947at2"/>
<proteinExistence type="inferred from homology"/>
<dbReference type="PANTHER" id="PTHR31956">
    <property type="entry name" value="NON-SPECIFIC PHOSPHOLIPASE C4-RELATED"/>
    <property type="match status" value="1"/>
</dbReference>
<dbReference type="AlphaFoldDB" id="A0A658QX13"/>
<dbReference type="Proteomes" id="UP000198263">
    <property type="component" value="Unassembled WGS sequence"/>
</dbReference>
<evidence type="ECO:0000256" key="1">
    <source>
        <dbReference type="ARBA" id="ARBA00009717"/>
    </source>
</evidence>
<dbReference type="EMBL" id="FCNV02000004">
    <property type="protein sequence ID" value="SAL30431.1"/>
    <property type="molecule type" value="Genomic_DNA"/>
</dbReference>
<evidence type="ECO:0000313" key="6">
    <source>
        <dbReference type="Proteomes" id="UP000198263"/>
    </source>
</evidence>
<name>A0A658QX13_9BURK</name>
<keyword evidence="3" id="KW-0378">Hydrolase</keyword>
<reference evidence="5 6" key="1">
    <citation type="submission" date="2016-01" db="EMBL/GenBank/DDBJ databases">
        <authorList>
            <person name="Peeters C."/>
        </authorList>
    </citation>
    <scope>NUCLEOTIDE SEQUENCE [LARGE SCALE GENOMIC DNA]</scope>
    <source>
        <strain evidence="5">LMG 29315</strain>
    </source>
</reference>
<dbReference type="InterPro" id="IPR008475">
    <property type="entry name" value="PLipase_C_C"/>
</dbReference>
<dbReference type="GO" id="GO:0034480">
    <property type="term" value="F:phosphatidylcholine phospholipase C activity"/>
    <property type="evidence" value="ECO:0007669"/>
    <property type="project" value="UniProtKB-EC"/>
</dbReference>
<dbReference type="PANTHER" id="PTHR31956:SF1">
    <property type="entry name" value="NON-SPECIFIC PHOSPHOLIPASE C1"/>
    <property type="match status" value="1"/>
</dbReference>
<evidence type="ECO:0000256" key="2">
    <source>
        <dbReference type="ARBA" id="ARBA00012018"/>
    </source>
</evidence>
<keyword evidence="6" id="KW-1185">Reference proteome</keyword>